<evidence type="ECO:0000313" key="5">
    <source>
        <dbReference type="EMBL" id="WBW73074.1"/>
    </source>
</evidence>
<reference evidence="5 6" key="1">
    <citation type="journal article" date="2023" name="G3 (Bethesda)">
        <title>A high-quality reference genome for the fission yeast Schizosaccharomyces osmophilus.</title>
        <authorList>
            <person name="Jia G.S."/>
            <person name="Zhang W.C."/>
            <person name="Liang Y."/>
            <person name="Liu X.H."/>
            <person name="Rhind N."/>
            <person name="Pidoux A."/>
            <person name="Brysch-Herzberg M."/>
            <person name="Du L.L."/>
        </authorList>
    </citation>
    <scope>NUCLEOTIDE SEQUENCE [LARGE SCALE GENOMIC DNA]</scope>
    <source>
        <strain evidence="5 6">CBS 15793</strain>
    </source>
</reference>
<keyword evidence="6" id="KW-1185">Reference proteome</keyword>
<dbReference type="GO" id="GO:0005840">
    <property type="term" value="C:ribosome"/>
    <property type="evidence" value="ECO:0007669"/>
    <property type="project" value="UniProtKB-KW"/>
</dbReference>
<keyword evidence="3" id="KW-0687">Ribonucleoprotein</keyword>
<dbReference type="InterPro" id="IPR036823">
    <property type="entry name" value="Ribosomal_uS7_dom_sf"/>
</dbReference>
<organism evidence="5 6">
    <name type="scientific">Schizosaccharomyces osmophilus</name>
    <dbReference type="NCBI Taxonomy" id="2545709"/>
    <lineage>
        <taxon>Eukaryota</taxon>
        <taxon>Fungi</taxon>
        <taxon>Dikarya</taxon>
        <taxon>Ascomycota</taxon>
        <taxon>Taphrinomycotina</taxon>
        <taxon>Schizosaccharomycetes</taxon>
        <taxon>Schizosaccharomycetales</taxon>
        <taxon>Schizosaccharomycetaceae</taxon>
        <taxon>Schizosaccharomyces</taxon>
    </lineage>
</organism>
<dbReference type="Pfam" id="PF00177">
    <property type="entry name" value="Ribosomal_S7"/>
    <property type="match status" value="1"/>
</dbReference>
<evidence type="ECO:0000313" key="6">
    <source>
        <dbReference type="Proteomes" id="UP001212411"/>
    </source>
</evidence>
<feature type="domain" description="Small ribosomal subunit protein uS7" evidence="4">
    <location>
        <begin position="111"/>
        <end position="250"/>
    </location>
</feature>
<dbReference type="InterPro" id="IPR047988">
    <property type="entry name" value="Ribosomal_uS7m_fungi"/>
</dbReference>
<dbReference type="SUPFAM" id="SSF47973">
    <property type="entry name" value="Ribosomal protein S7"/>
    <property type="match status" value="1"/>
</dbReference>
<dbReference type="Gene3D" id="1.10.455.10">
    <property type="entry name" value="Ribosomal protein S7 domain"/>
    <property type="match status" value="1"/>
</dbReference>
<protein>
    <submittedName>
        <fullName evidence="5">Mitochondrial ribosomal protein subunit S7</fullName>
    </submittedName>
</protein>
<evidence type="ECO:0000256" key="1">
    <source>
        <dbReference type="ARBA" id="ARBA00007151"/>
    </source>
</evidence>
<dbReference type="InterPro" id="IPR000235">
    <property type="entry name" value="Ribosomal_uS7"/>
</dbReference>
<dbReference type="GO" id="GO:1990904">
    <property type="term" value="C:ribonucleoprotein complex"/>
    <property type="evidence" value="ECO:0007669"/>
    <property type="project" value="UniProtKB-KW"/>
</dbReference>
<comment type="similarity">
    <text evidence="1">Belongs to the universal ribosomal protein uS7 family.</text>
</comment>
<evidence type="ECO:0000256" key="2">
    <source>
        <dbReference type="ARBA" id="ARBA00022980"/>
    </source>
</evidence>
<dbReference type="PANTHER" id="PTHR11205">
    <property type="entry name" value="RIBOSOMAL PROTEIN S7"/>
    <property type="match status" value="1"/>
</dbReference>
<keyword evidence="2 5" id="KW-0689">Ribosomal protein</keyword>
<sequence length="257" mass="29103">MFNVRANVLKAIKFPVFQGLRTKSPTYTKSRFCNHLRLFQSLSIQRNKNSSSAVNGEERSSPGLENLLAQLQEAVGETTKEKDSLVAEPQEEKPDGNFLETVWSNSSKSVEEVINRPFQVDPAVQHLVNMIMRDGKKTKAEKIVATALTTIQKEKGKNPVTLLRQALADISPIMKLITAKRFNKGVEFPIPLKEKQRRRIAIKWLLDSSKSHSSKRLSERLTKEILAILDTTSSCFKKRDHLHKMCLVNRGNAPIRV</sequence>
<dbReference type="Proteomes" id="UP001212411">
    <property type="component" value="Chromosome 2"/>
</dbReference>
<evidence type="ECO:0000256" key="3">
    <source>
        <dbReference type="ARBA" id="ARBA00023274"/>
    </source>
</evidence>
<dbReference type="GO" id="GO:0006412">
    <property type="term" value="P:translation"/>
    <property type="evidence" value="ECO:0007669"/>
    <property type="project" value="InterPro"/>
</dbReference>
<dbReference type="CDD" id="cd14868">
    <property type="entry name" value="uS7_Mitochondria_Fungi"/>
    <property type="match status" value="1"/>
</dbReference>
<gene>
    <name evidence="5" type="primary">rsm7</name>
    <name evidence="5" type="ORF">SOMG_03321</name>
</gene>
<dbReference type="InterPro" id="IPR023798">
    <property type="entry name" value="Ribosomal_uS7_dom"/>
</dbReference>
<proteinExistence type="inferred from homology"/>
<dbReference type="AlphaFoldDB" id="A0AAE9WCF6"/>
<evidence type="ECO:0000259" key="4">
    <source>
        <dbReference type="Pfam" id="PF00177"/>
    </source>
</evidence>
<accession>A0AAE9WCF6</accession>
<dbReference type="RefSeq" id="XP_056037317.1">
    <property type="nucleotide sequence ID" value="XM_056182112.1"/>
</dbReference>
<dbReference type="KEGG" id="som:SOMG_03321"/>
<dbReference type="GeneID" id="80876801"/>
<name>A0AAE9WCF6_9SCHI</name>
<dbReference type="EMBL" id="CP115612">
    <property type="protein sequence ID" value="WBW73074.1"/>
    <property type="molecule type" value="Genomic_DNA"/>
</dbReference>